<evidence type="ECO:0000313" key="4">
    <source>
        <dbReference type="EMBL" id="KIX01286.1"/>
    </source>
</evidence>
<proteinExistence type="inferred from homology"/>
<reference evidence="4 5" key="1">
    <citation type="submission" date="2015-01" db="EMBL/GenBank/DDBJ databases">
        <title>The Genome Sequence of Rhinocladiella mackenzie CBS 650.93.</title>
        <authorList>
            <consortium name="The Broad Institute Genomics Platform"/>
            <person name="Cuomo C."/>
            <person name="de Hoog S."/>
            <person name="Gorbushina A."/>
            <person name="Stielow B."/>
            <person name="Teixiera M."/>
            <person name="Abouelleil A."/>
            <person name="Chapman S.B."/>
            <person name="Priest M."/>
            <person name="Young S.K."/>
            <person name="Wortman J."/>
            <person name="Nusbaum C."/>
            <person name="Birren B."/>
        </authorList>
    </citation>
    <scope>NUCLEOTIDE SEQUENCE [LARGE SCALE GENOMIC DNA]</scope>
    <source>
        <strain evidence="4 5">CBS 650.93</strain>
    </source>
</reference>
<dbReference type="STRING" id="1442369.A0A0D2IDH4"/>
<comment type="similarity">
    <text evidence="1">Belongs to the CBP3 family.</text>
</comment>
<dbReference type="Pfam" id="PF03981">
    <property type="entry name" value="Ubiq_cyt_C_chap"/>
    <property type="match status" value="1"/>
</dbReference>
<keyword evidence="5" id="KW-1185">Reference proteome</keyword>
<dbReference type="Proteomes" id="UP000053617">
    <property type="component" value="Unassembled WGS sequence"/>
</dbReference>
<dbReference type="VEuPathDB" id="FungiDB:Z518_09011"/>
<feature type="region of interest" description="Disordered" evidence="2">
    <location>
        <begin position="19"/>
        <end position="123"/>
    </location>
</feature>
<feature type="domain" description="Ubiquinol-cytochrome c chaperone" evidence="3">
    <location>
        <begin position="210"/>
        <end position="340"/>
    </location>
</feature>
<dbReference type="EMBL" id="KN847481">
    <property type="protein sequence ID" value="KIX01286.1"/>
    <property type="molecule type" value="Genomic_DNA"/>
</dbReference>
<dbReference type="InterPro" id="IPR007129">
    <property type="entry name" value="Ubiqinol_cyt_c_chaperone_CPB3"/>
</dbReference>
<dbReference type="GO" id="GO:0005739">
    <property type="term" value="C:mitochondrion"/>
    <property type="evidence" value="ECO:0007669"/>
    <property type="project" value="TreeGrafter"/>
</dbReference>
<accession>A0A0D2IDH4</accession>
<evidence type="ECO:0000259" key="3">
    <source>
        <dbReference type="Pfam" id="PF03981"/>
    </source>
</evidence>
<evidence type="ECO:0000256" key="1">
    <source>
        <dbReference type="ARBA" id="ARBA00006407"/>
    </source>
</evidence>
<evidence type="ECO:0000313" key="5">
    <source>
        <dbReference type="Proteomes" id="UP000053617"/>
    </source>
</evidence>
<dbReference type="HOGENOM" id="CLU_053729_2_0_1"/>
<organism evidence="4 5">
    <name type="scientific">Rhinocladiella mackenziei CBS 650.93</name>
    <dbReference type="NCBI Taxonomy" id="1442369"/>
    <lineage>
        <taxon>Eukaryota</taxon>
        <taxon>Fungi</taxon>
        <taxon>Dikarya</taxon>
        <taxon>Ascomycota</taxon>
        <taxon>Pezizomycotina</taxon>
        <taxon>Eurotiomycetes</taxon>
        <taxon>Chaetothyriomycetidae</taxon>
        <taxon>Chaetothyriales</taxon>
        <taxon>Herpotrichiellaceae</taxon>
        <taxon>Rhinocladiella</taxon>
    </lineage>
</organism>
<protein>
    <recommendedName>
        <fullName evidence="3">Ubiquinol-cytochrome c chaperone domain-containing protein</fullName>
    </recommendedName>
</protein>
<feature type="compositionally biased region" description="Low complexity" evidence="2">
    <location>
        <begin position="41"/>
        <end position="58"/>
    </location>
</feature>
<dbReference type="GO" id="GO:0034551">
    <property type="term" value="P:mitochondrial respiratory chain complex III assembly"/>
    <property type="evidence" value="ECO:0007669"/>
    <property type="project" value="TreeGrafter"/>
</dbReference>
<feature type="compositionally biased region" description="Polar residues" evidence="2">
    <location>
        <begin position="59"/>
        <end position="77"/>
    </location>
</feature>
<name>A0A0D2IDH4_9EURO</name>
<dbReference type="PANTHER" id="PTHR12184">
    <property type="entry name" value="UBIQUINOL-CYTOCHROME C REDUCTASE COMPLEX ASSEMBLY FACTOR 1 FAMILY MEMBER"/>
    <property type="match status" value="1"/>
</dbReference>
<sequence length="382" mass="42601">MTWQDGLVQRVLVLSTNASAGSKGKKNFQASTSRQRHLSTASAKWQQAAPQKPAEQASLQTNVPPTTAGTVTSNITATYPDDVESPSEPAKSKSTARPTIPGNLKLSQEDRHQSNANITDTHRPSKEQGVTYTLGERFAMGFQKVAPNASKTYLNYGISDRLFKSCAAQADYKITEDKRLNPVTGMAPPKTADGADLGVRAEDTWWFTVLDLPPTFATWAQVTFLHMWILTVRLRALEPKDFDDYSRFFFEHFSYGAEDRMVVHHNISSKAIRNKYLRDMFMQWRGVLVSYDEGLTKGDAMMAAAVWRNVFRGENDVDWGKVALVVGFLRKGVSKMGTLEPITIMNNLDGPTGLWALSRADLQLILDRKTKGLKEPFTEQST</sequence>
<dbReference type="OrthoDB" id="10253878at2759"/>
<dbReference type="InterPro" id="IPR021150">
    <property type="entry name" value="Ubiq_cyt_c_chap"/>
</dbReference>
<dbReference type="PANTHER" id="PTHR12184:SF1">
    <property type="entry name" value="UBIQUINOL-CYTOCHROME-C REDUCTASE COMPLEX ASSEMBLY FACTOR 1"/>
    <property type="match status" value="1"/>
</dbReference>
<dbReference type="RefSeq" id="XP_013268422.1">
    <property type="nucleotide sequence ID" value="XM_013412968.1"/>
</dbReference>
<dbReference type="AlphaFoldDB" id="A0A0D2IDH4"/>
<gene>
    <name evidence="4" type="ORF">Z518_09011</name>
</gene>
<evidence type="ECO:0000256" key="2">
    <source>
        <dbReference type="SAM" id="MobiDB-lite"/>
    </source>
</evidence>
<dbReference type="GeneID" id="25297082"/>